<keyword evidence="2" id="KW-0805">Transcription regulation</keyword>
<evidence type="ECO:0000259" key="5">
    <source>
        <dbReference type="PROSITE" id="PS50931"/>
    </source>
</evidence>
<keyword evidence="7" id="KW-1185">Reference proteome</keyword>
<dbReference type="AlphaFoldDB" id="A0A6P0CF74"/>
<keyword evidence="3" id="KW-0238">DNA-binding</keyword>
<evidence type="ECO:0000256" key="2">
    <source>
        <dbReference type="ARBA" id="ARBA00023015"/>
    </source>
</evidence>
<accession>A0A6P0CF74</accession>
<dbReference type="Proteomes" id="UP000468591">
    <property type="component" value="Unassembled WGS sequence"/>
</dbReference>
<evidence type="ECO:0000256" key="1">
    <source>
        <dbReference type="ARBA" id="ARBA00009437"/>
    </source>
</evidence>
<comment type="similarity">
    <text evidence="1">Belongs to the LysR transcriptional regulatory family.</text>
</comment>
<reference evidence="6 7" key="1">
    <citation type="submission" date="2020-01" db="EMBL/GenBank/DDBJ databases">
        <title>Sulfitobacter sediminilitoris sp. nov., isolated from a tidal flat.</title>
        <authorList>
            <person name="Park S."/>
            <person name="Yoon J.-H."/>
        </authorList>
    </citation>
    <scope>NUCLEOTIDE SEQUENCE [LARGE SCALE GENOMIC DNA]</scope>
    <source>
        <strain evidence="6 7">JBTF-M27</strain>
    </source>
</reference>
<comment type="caution">
    <text evidence="6">The sequence shown here is derived from an EMBL/GenBank/DDBJ whole genome shotgun (WGS) entry which is preliminary data.</text>
</comment>
<dbReference type="EMBL" id="JAABNT010000023">
    <property type="protein sequence ID" value="NEK24819.1"/>
    <property type="molecule type" value="Genomic_DNA"/>
</dbReference>
<name>A0A6P0CF74_9RHOB</name>
<dbReference type="PANTHER" id="PTHR30537:SF3">
    <property type="entry name" value="TRANSCRIPTIONAL REGULATORY PROTEIN"/>
    <property type="match status" value="1"/>
</dbReference>
<dbReference type="PANTHER" id="PTHR30537">
    <property type="entry name" value="HTH-TYPE TRANSCRIPTIONAL REGULATOR"/>
    <property type="match status" value="1"/>
</dbReference>
<dbReference type="PROSITE" id="PS50931">
    <property type="entry name" value="HTH_LYSR"/>
    <property type="match status" value="1"/>
</dbReference>
<dbReference type="InterPro" id="IPR058163">
    <property type="entry name" value="LysR-type_TF_proteobact-type"/>
</dbReference>
<dbReference type="SUPFAM" id="SSF53850">
    <property type="entry name" value="Periplasmic binding protein-like II"/>
    <property type="match status" value="1"/>
</dbReference>
<dbReference type="GO" id="GO:0003700">
    <property type="term" value="F:DNA-binding transcription factor activity"/>
    <property type="evidence" value="ECO:0007669"/>
    <property type="project" value="InterPro"/>
</dbReference>
<organism evidence="6 7">
    <name type="scientific">Sulfitobacter sediminilitoris</name>
    <dbReference type="NCBI Taxonomy" id="2698830"/>
    <lineage>
        <taxon>Bacteria</taxon>
        <taxon>Pseudomonadati</taxon>
        <taxon>Pseudomonadota</taxon>
        <taxon>Alphaproteobacteria</taxon>
        <taxon>Rhodobacterales</taxon>
        <taxon>Roseobacteraceae</taxon>
        <taxon>Sulfitobacter</taxon>
    </lineage>
</organism>
<dbReference type="InterPro" id="IPR005119">
    <property type="entry name" value="LysR_subst-bd"/>
</dbReference>
<dbReference type="GO" id="GO:0006351">
    <property type="term" value="P:DNA-templated transcription"/>
    <property type="evidence" value="ECO:0007669"/>
    <property type="project" value="TreeGrafter"/>
</dbReference>
<dbReference type="InterPro" id="IPR036388">
    <property type="entry name" value="WH-like_DNA-bd_sf"/>
</dbReference>
<feature type="domain" description="HTH lysR-type" evidence="5">
    <location>
        <begin position="1"/>
        <end position="58"/>
    </location>
</feature>
<dbReference type="RefSeq" id="WP_164355798.1">
    <property type="nucleotide sequence ID" value="NZ_JAABNT010000023.1"/>
</dbReference>
<dbReference type="Gene3D" id="1.10.10.10">
    <property type="entry name" value="Winged helix-like DNA-binding domain superfamily/Winged helix DNA-binding domain"/>
    <property type="match status" value="1"/>
</dbReference>
<dbReference type="InterPro" id="IPR000847">
    <property type="entry name" value="LysR_HTH_N"/>
</dbReference>
<dbReference type="GO" id="GO:0043565">
    <property type="term" value="F:sequence-specific DNA binding"/>
    <property type="evidence" value="ECO:0007669"/>
    <property type="project" value="TreeGrafter"/>
</dbReference>
<evidence type="ECO:0000256" key="4">
    <source>
        <dbReference type="ARBA" id="ARBA00023163"/>
    </source>
</evidence>
<evidence type="ECO:0000256" key="3">
    <source>
        <dbReference type="ARBA" id="ARBA00023125"/>
    </source>
</evidence>
<evidence type="ECO:0000313" key="6">
    <source>
        <dbReference type="EMBL" id="NEK24819.1"/>
    </source>
</evidence>
<evidence type="ECO:0000313" key="7">
    <source>
        <dbReference type="Proteomes" id="UP000468591"/>
    </source>
</evidence>
<proteinExistence type="inferred from homology"/>
<dbReference type="Pfam" id="PF03466">
    <property type="entry name" value="LysR_substrate"/>
    <property type="match status" value="1"/>
</dbReference>
<dbReference type="Pfam" id="PF00126">
    <property type="entry name" value="HTH_1"/>
    <property type="match status" value="1"/>
</dbReference>
<dbReference type="Gene3D" id="3.40.190.290">
    <property type="match status" value="1"/>
</dbReference>
<sequence length="315" mass="34837">MNWSDIRVFLSVCREGSTLAASKKLGMSQPTVARRIDALEHQLGLVLFERDTHGFKPTLTAKGLLPLVEKMEQSADEVEAAVTRARKSRTHAIRITAPRRNFSPTFSAILSEFSSKYPDIRFELIASYEVLDLVAGEADVAIRIAHKVTDERLICTKLTDVKAALFASRGYADRHGLPSCADEFPGHSFVVYDPVPPTMLLNRWLLARISPDQIVAQASDAESVTTSIDAGLGIGPVTIAFASDYPSLVRCFDPPPGTDVSSWLVMSPEAYRRPEVRAFAAFFAPRFRTAYKAMREKAMVAQAYHPNHEAAPRDK</sequence>
<keyword evidence="4" id="KW-0804">Transcription</keyword>
<dbReference type="SUPFAM" id="SSF46785">
    <property type="entry name" value="Winged helix' DNA-binding domain"/>
    <property type="match status" value="1"/>
</dbReference>
<dbReference type="InterPro" id="IPR036390">
    <property type="entry name" value="WH_DNA-bd_sf"/>
</dbReference>
<protein>
    <submittedName>
        <fullName evidence="6">LysR family transcriptional regulator</fullName>
    </submittedName>
</protein>
<dbReference type="PRINTS" id="PR00039">
    <property type="entry name" value="HTHLYSR"/>
</dbReference>
<gene>
    <name evidence="6" type="ORF">GV827_20830</name>
</gene>